<dbReference type="PROSITE" id="PS51257">
    <property type="entry name" value="PROKAR_LIPOPROTEIN"/>
    <property type="match status" value="1"/>
</dbReference>
<name>A0A841EG11_9BACT</name>
<feature type="domain" description="DUF547" evidence="2">
    <location>
        <begin position="77"/>
        <end position="190"/>
    </location>
</feature>
<evidence type="ECO:0000259" key="2">
    <source>
        <dbReference type="Pfam" id="PF04784"/>
    </source>
</evidence>
<sequence length="252" mass="28789">MKLLIILATIFTVSASCFNSNVPNSDAKPVSHDAWTTLLKKYVNTNGMVNYKAFQKDSVALNKYLEMLSKNTPNEKTWTKDEQLAYWINAYNAFTVQLILRNYPLKSIKDIVKVNITYINSPWDIKFINLMGKKFDLNDIENGIIRKKFDEPRIHFALVCAAISCPKLRNEAFTATTLDEQLTDQAIDFLNDNKKNVVSAKGANLSSIFDWYKGDFTKKMPLQAFVNQYAKVKMPADGKIQFVNYNWGLNGL</sequence>
<dbReference type="Pfam" id="PF04784">
    <property type="entry name" value="DUF547"/>
    <property type="match status" value="1"/>
</dbReference>
<evidence type="ECO:0000313" key="3">
    <source>
        <dbReference type="EMBL" id="MBB6001936.1"/>
    </source>
</evidence>
<accession>A0A841EG11</accession>
<dbReference type="EMBL" id="JACHKT010000003">
    <property type="protein sequence ID" value="MBB6001936.1"/>
    <property type="molecule type" value="Genomic_DNA"/>
</dbReference>
<dbReference type="RefSeq" id="WP_184129966.1">
    <property type="nucleotide sequence ID" value="NZ_JACHKT010000003.1"/>
</dbReference>
<comment type="caution">
    <text evidence="3">The sequence shown here is derived from an EMBL/GenBank/DDBJ whole genome shotgun (WGS) entry which is preliminary data.</text>
</comment>
<keyword evidence="1" id="KW-0732">Signal</keyword>
<protein>
    <recommendedName>
        <fullName evidence="2">DUF547 domain-containing protein</fullName>
    </recommendedName>
</protein>
<feature type="chain" id="PRO_5032772049" description="DUF547 domain-containing protein" evidence="1">
    <location>
        <begin position="20"/>
        <end position="252"/>
    </location>
</feature>
<evidence type="ECO:0000313" key="4">
    <source>
        <dbReference type="Proteomes" id="UP000524404"/>
    </source>
</evidence>
<organism evidence="3 4">
    <name type="scientific">Arcicella rosea</name>
    <dbReference type="NCBI Taxonomy" id="502909"/>
    <lineage>
        <taxon>Bacteria</taxon>
        <taxon>Pseudomonadati</taxon>
        <taxon>Bacteroidota</taxon>
        <taxon>Cytophagia</taxon>
        <taxon>Cytophagales</taxon>
        <taxon>Flectobacillaceae</taxon>
        <taxon>Arcicella</taxon>
    </lineage>
</organism>
<proteinExistence type="predicted"/>
<reference evidence="3 4" key="1">
    <citation type="submission" date="2020-08" db="EMBL/GenBank/DDBJ databases">
        <title>Functional genomics of gut bacteria from endangered species of beetles.</title>
        <authorList>
            <person name="Carlos-Shanley C."/>
        </authorList>
    </citation>
    <scope>NUCLEOTIDE SEQUENCE [LARGE SCALE GENOMIC DNA]</scope>
    <source>
        <strain evidence="3 4">S00070</strain>
    </source>
</reference>
<dbReference type="PANTHER" id="PTHR46361">
    <property type="entry name" value="ELECTRON CARRIER/ PROTEIN DISULFIDE OXIDOREDUCTASE"/>
    <property type="match status" value="1"/>
</dbReference>
<dbReference type="AlphaFoldDB" id="A0A841EG11"/>
<evidence type="ECO:0000256" key="1">
    <source>
        <dbReference type="SAM" id="SignalP"/>
    </source>
</evidence>
<keyword evidence="4" id="KW-1185">Reference proteome</keyword>
<dbReference type="PANTHER" id="PTHR46361:SF3">
    <property type="entry name" value="ELECTRON CARRIER_ PROTEIN DISULFIDE OXIDOREDUCTASE"/>
    <property type="match status" value="1"/>
</dbReference>
<dbReference type="Proteomes" id="UP000524404">
    <property type="component" value="Unassembled WGS sequence"/>
</dbReference>
<gene>
    <name evidence="3" type="ORF">HNP25_000585</name>
</gene>
<feature type="signal peptide" evidence="1">
    <location>
        <begin position="1"/>
        <end position="19"/>
    </location>
</feature>
<dbReference type="InterPro" id="IPR006869">
    <property type="entry name" value="DUF547"/>
</dbReference>